<reference evidence="2 3" key="1">
    <citation type="submission" date="2019-08" db="EMBL/GenBank/DDBJ databases">
        <title>100 year-old enigma solved: identification of Planctomyces bekefii, the type genus and species of the phylum Planctomycetes.</title>
        <authorList>
            <person name="Svetlana D.N."/>
            <person name="Overmann J."/>
        </authorList>
    </citation>
    <scope>NUCLEOTIDE SEQUENCE [LARGE SCALE GENOMIC DNA]</scope>
    <source>
        <strain evidence="2">Phe10_nw2017</strain>
    </source>
</reference>
<keyword evidence="3" id="KW-1185">Reference proteome</keyword>
<dbReference type="PANTHER" id="PTHR41282">
    <property type="entry name" value="CONSERVED TRANSMEMBRANE PROTEIN-RELATED"/>
    <property type="match status" value="1"/>
</dbReference>
<proteinExistence type="predicted"/>
<organism evidence="2 3">
    <name type="scientific">Planctomyces bekefii</name>
    <dbReference type="NCBI Taxonomy" id="1653850"/>
    <lineage>
        <taxon>Bacteria</taxon>
        <taxon>Pseudomonadati</taxon>
        <taxon>Planctomycetota</taxon>
        <taxon>Planctomycetia</taxon>
        <taxon>Planctomycetales</taxon>
        <taxon>Planctomycetaceae</taxon>
        <taxon>Planctomyces</taxon>
    </lineage>
</organism>
<feature type="transmembrane region" description="Helical" evidence="1">
    <location>
        <begin position="47"/>
        <end position="64"/>
    </location>
</feature>
<feature type="transmembrane region" description="Helical" evidence="1">
    <location>
        <begin position="76"/>
        <end position="95"/>
    </location>
</feature>
<feature type="transmembrane region" description="Helical" evidence="1">
    <location>
        <begin position="159"/>
        <end position="180"/>
    </location>
</feature>
<reference evidence="2 3" key="2">
    <citation type="submission" date="2019-08" db="EMBL/GenBank/DDBJ databases">
        <authorList>
            <person name="Henke P."/>
        </authorList>
    </citation>
    <scope>NUCLEOTIDE SEQUENCE [LARGE SCALE GENOMIC DNA]</scope>
    <source>
        <strain evidence="2">Phe10_nw2017</strain>
    </source>
</reference>
<evidence type="ECO:0000256" key="1">
    <source>
        <dbReference type="SAM" id="Phobius"/>
    </source>
</evidence>
<comment type="caution">
    <text evidence="2">The sequence shown here is derived from an EMBL/GenBank/DDBJ whole genome shotgun (WGS) entry which is preliminary data.</text>
</comment>
<sequence>MRSGNPTLNESTFQDLGAFSETGMNWVDGAAARSTTMTIQGTAQKTFILLLIAFATAAFTWMKVMNGGAVNFAAAAPWVLGGSIVGLICSLVICFKPTTAPTMAPVYAAAEGLFLGGLSATFENRYPGIVVLATGCTFGTLAALLLAYQSGLIKATENFKLGVFAATGGLALMYLISFAGSQPRRSAESRRARLRLRLSGR</sequence>
<dbReference type="EMBL" id="SRHE01000689">
    <property type="protein sequence ID" value="TWW08398.1"/>
    <property type="molecule type" value="Genomic_DNA"/>
</dbReference>
<dbReference type="PANTHER" id="PTHR41282:SF1">
    <property type="entry name" value="CONSERVED TRANSMEMBRANE PROTEIN-RELATED"/>
    <property type="match status" value="1"/>
</dbReference>
<feature type="transmembrane region" description="Helical" evidence="1">
    <location>
        <begin position="128"/>
        <end position="147"/>
    </location>
</feature>
<gene>
    <name evidence="2" type="ORF">E3A20_24740</name>
</gene>
<evidence type="ECO:0000313" key="3">
    <source>
        <dbReference type="Proteomes" id="UP000321083"/>
    </source>
</evidence>
<keyword evidence="1" id="KW-1133">Transmembrane helix</keyword>
<name>A0A5C6M1D2_9PLAN</name>
<protein>
    <submittedName>
        <fullName evidence="2">Uncharacterized protein</fullName>
    </submittedName>
</protein>
<evidence type="ECO:0000313" key="2">
    <source>
        <dbReference type="EMBL" id="TWW08398.1"/>
    </source>
</evidence>
<dbReference type="Pfam" id="PF12811">
    <property type="entry name" value="BaxI_1"/>
    <property type="match status" value="1"/>
</dbReference>
<dbReference type="AlphaFoldDB" id="A0A5C6M1D2"/>
<keyword evidence="1" id="KW-0812">Transmembrane</keyword>
<accession>A0A5C6M1D2</accession>
<dbReference type="Proteomes" id="UP000321083">
    <property type="component" value="Unassembled WGS sequence"/>
</dbReference>
<dbReference type="InterPro" id="IPR010539">
    <property type="entry name" value="BaxI_1-like"/>
</dbReference>
<keyword evidence="1" id="KW-0472">Membrane</keyword>